<protein>
    <recommendedName>
        <fullName evidence="7">Mucin-associated surface protein (MASP)</fullName>
    </recommendedName>
</protein>
<evidence type="ECO:0000256" key="3">
    <source>
        <dbReference type="SAM" id="SignalP"/>
    </source>
</evidence>
<evidence type="ECO:0000313" key="6">
    <source>
        <dbReference type="Proteomes" id="UP000246121"/>
    </source>
</evidence>
<reference evidence="4 6" key="1">
    <citation type="journal article" date="2018" name="Microb. Genom.">
        <title>Expanding an expanded genome: long-read sequencing of Trypanosoma cruzi.</title>
        <authorList>
            <person name="Berna L."/>
            <person name="Rodriguez M."/>
            <person name="Chiribao M.L."/>
            <person name="Parodi-Talice A."/>
            <person name="Pita S."/>
            <person name="Rijo G."/>
            <person name="Alvarez-Valin F."/>
            <person name="Robello C."/>
        </authorList>
    </citation>
    <scope>NUCLEOTIDE SEQUENCE [LARGE SCALE GENOMIC DNA]</scope>
    <source>
        <strain evidence="4 6">Dm28c</strain>
    </source>
</reference>
<keyword evidence="2" id="KW-0812">Transmembrane</keyword>
<gene>
    <name evidence="4" type="ORF">C4B63_120g195c</name>
    <name evidence="5" type="ORF">C4B63_12g1413c</name>
</gene>
<dbReference type="EMBL" id="PRFA01000120">
    <property type="protein sequence ID" value="PWU86470.1"/>
    <property type="molecule type" value="Genomic_DNA"/>
</dbReference>
<feature type="chain" id="PRO_5036053363" description="Mucin-associated surface protein (MASP)" evidence="3">
    <location>
        <begin position="22"/>
        <end position="98"/>
    </location>
</feature>
<dbReference type="VEuPathDB" id="TriTrypDB:TCDM_13844"/>
<dbReference type="EMBL" id="PRFA01000012">
    <property type="protein sequence ID" value="PWU98433.1"/>
    <property type="molecule type" value="Genomic_DNA"/>
</dbReference>
<evidence type="ECO:0000256" key="1">
    <source>
        <dbReference type="SAM" id="MobiDB-lite"/>
    </source>
</evidence>
<sequence length="98" mass="10692">MASTYALIVSAFLAVANAVAAEDNQTSTKEKKKEFPLVWVCLGVTIVGIGMALYIAYRRPDELHLPGSTVMVSTEMEEASGNNEPTMRTKLNDDLEKV</sequence>
<dbReference type="AlphaFoldDB" id="A0A2V2UQX8"/>
<dbReference type="VEuPathDB" id="TriTrypDB:C4B63_120g195c"/>
<keyword evidence="2" id="KW-1133">Transmembrane helix</keyword>
<organism evidence="4 6">
    <name type="scientific">Trypanosoma cruzi</name>
    <dbReference type="NCBI Taxonomy" id="5693"/>
    <lineage>
        <taxon>Eukaryota</taxon>
        <taxon>Discoba</taxon>
        <taxon>Euglenozoa</taxon>
        <taxon>Kinetoplastea</taxon>
        <taxon>Metakinetoplastina</taxon>
        <taxon>Trypanosomatida</taxon>
        <taxon>Trypanosomatidae</taxon>
        <taxon>Trypanosoma</taxon>
        <taxon>Schizotrypanum</taxon>
    </lineage>
</organism>
<keyword evidence="3" id="KW-0732">Signal</keyword>
<dbReference type="VEuPathDB" id="TriTrypDB:TcYC6_0042900"/>
<dbReference type="VEuPathDB" id="TriTrypDB:TcBrA4_0090830"/>
<dbReference type="VEuPathDB" id="TriTrypDB:TcCLB.509429.59"/>
<dbReference type="VEuPathDB" id="TriTrypDB:TcCLB.508039.70"/>
<dbReference type="VEuPathDB" id="TriTrypDB:BCY84_22382"/>
<feature type="region of interest" description="Disordered" evidence="1">
    <location>
        <begin position="75"/>
        <end position="98"/>
    </location>
</feature>
<proteinExistence type="predicted"/>
<comment type="caution">
    <text evidence="4">The sequence shown here is derived from an EMBL/GenBank/DDBJ whole genome shotgun (WGS) entry which is preliminary data.</text>
</comment>
<accession>A0A2V2UQX8</accession>
<dbReference type="VEuPathDB" id="TriTrypDB:C4B63_12g1413c"/>
<name>A0A2V2UQX8_TRYCR</name>
<evidence type="ECO:0008006" key="7">
    <source>
        <dbReference type="Google" id="ProtNLM"/>
    </source>
</evidence>
<dbReference type="Proteomes" id="UP000246121">
    <property type="component" value="Unassembled WGS sequence"/>
</dbReference>
<feature type="transmembrane region" description="Helical" evidence="2">
    <location>
        <begin position="37"/>
        <end position="57"/>
    </location>
</feature>
<keyword evidence="2" id="KW-0472">Membrane</keyword>
<evidence type="ECO:0000256" key="2">
    <source>
        <dbReference type="SAM" id="Phobius"/>
    </source>
</evidence>
<feature type="signal peptide" evidence="3">
    <location>
        <begin position="1"/>
        <end position="21"/>
    </location>
</feature>
<evidence type="ECO:0000313" key="5">
    <source>
        <dbReference type="EMBL" id="PWU98433.1"/>
    </source>
</evidence>
<dbReference type="VEuPathDB" id="TriTrypDB:C3747_547g55c"/>
<evidence type="ECO:0000313" key="4">
    <source>
        <dbReference type="EMBL" id="PWU86470.1"/>
    </source>
</evidence>